<reference evidence="1" key="1">
    <citation type="submission" date="2021-06" db="EMBL/GenBank/DDBJ databases">
        <authorList>
            <person name="Kallberg Y."/>
            <person name="Tangrot J."/>
            <person name="Rosling A."/>
        </authorList>
    </citation>
    <scope>NUCLEOTIDE SEQUENCE</scope>
    <source>
        <strain evidence="1">UK204</strain>
    </source>
</reference>
<sequence length="48" mass="5834">KDEVIKNYMKANPNEKFPFAKLSQQFSKEQVTLKAKQIAHRWWNKLDR</sequence>
<gene>
    <name evidence="1" type="ORF">FCALED_LOCUS15515</name>
</gene>
<comment type="caution">
    <text evidence="1">The sequence shown here is derived from an EMBL/GenBank/DDBJ whole genome shotgun (WGS) entry which is preliminary data.</text>
</comment>
<evidence type="ECO:0000313" key="2">
    <source>
        <dbReference type="Proteomes" id="UP000789570"/>
    </source>
</evidence>
<accession>A0A9N9NKA8</accession>
<feature type="non-terminal residue" evidence="1">
    <location>
        <position position="48"/>
    </location>
</feature>
<dbReference type="Proteomes" id="UP000789570">
    <property type="component" value="Unassembled WGS sequence"/>
</dbReference>
<dbReference type="AlphaFoldDB" id="A0A9N9NKA8"/>
<feature type="non-terminal residue" evidence="1">
    <location>
        <position position="1"/>
    </location>
</feature>
<protein>
    <submittedName>
        <fullName evidence="1">6226_t:CDS:1</fullName>
    </submittedName>
</protein>
<dbReference type="EMBL" id="CAJVPQ010014347">
    <property type="protein sequence ID" value="CAG8739228.1"/>
    <property type="molecule type" value="Genomic_DNA"/>
</dbReference>
<proteinExistence type="predicted"/>
<keyword evidence="2" id="KW-1185">Reference proteome</keyword>
<evidence type="ECO:0000313" key="1">
    <source>
        <dbReference type="EMBL" id="CAG8739228.1"/>
    </source>
</evidence>
<organism evidence="1 2">
    <name type="scientific">Funneliformis caledonium</name>
    <dbReference type="NCBI Taxonomy" id="1117310"/>
    <lineage>
        <taxon>Eukaryota</taxon>
        <taxon>Fungi</taxon>
        <taxon>Fungi incertae sedis</taxon>
        <taxon>Mucoromycota</taxon>
        <taxon>Glomeromycotina</taxon>
        <taxon>Glomeromycetes</taxon>
        <taxon>Glomerales</taxon>
        <taxon>Glomeraceae</taxon>
        <taxon>Funneliformis</taxon>
    </lineage>
</organism>
<name>A0A9N9NKA8_9GLOM</name>